<dbReference type="Pfam" id="PF01850">
    <property type="entry name" value="PIN"/>
    <property type="match status" value="1"/>
</dbReference>
<keyword evidence="3 6" id="KW-0479">Metal-binding</keyword>
<feature type="domain" description="PIN" evidence="7">
    <location>
        <begin position="3"/>
        <end position="135"/>
    </location>
</feature>
<keyword evidence="1 6" id="KW-1277">Toxin-antitoxin system</keyword>
<accession>A0A1H3IZC4</accession>
<keyword evidence="9" id="KW-1185">Reference proteome</keyword>
<dbReference type="OrthoDB" id="1525146at2"/>
<dbReference type="InterPro" id="IPR022907">
    <property type="entry name" value="VapC_family"/>
</dbReference>
<dbReference type="InterPro" id="IPR002716">
    <property type="entry name" value="PIN_dom"/>
</dbReference>
<evidence type="ECO:0000256" key="3">
    <source>
        <dbReference type="ARBA" id="ARBA00022723"/>
    </source>
</evidence>
<evidence type="ECO:0000313" key="9">
    <source>
        <dbReference type="Proteomes" id="UP000198921"/>
    </source>
</evidence>
<reference evidence="9" key="1">
    <citation type="submission" date="2016-10" db="EMBL/GenBank/DDBJ databases">
        <authorList>
            <person name="Varghese N."/>
            <person name="Submissions S."/>
        </authorList>
    </citation>
    <scope>NUCLEOTIDE SEQUENCE [LARGE SCALE GENOMIC DNA]</scope>
    <source>
        <strain evidence="9">DSM 45422</strain>
    </source>
</reference>
<keyword evidence="2 6" id="KW-0540">Nuclease</keyword>
<proteinExistence type="inferred from homology"/>
<evidence type="ECO:0000256" key="4">
    <source>
        <dbReference type="ARBA" id="ARBA00022801"/>
    </source>
</evidence>
<dbReference type="RefSeq" id="WP_091156566.1">
    <property type="nucleotide sequence ID" value="NZ_FNOT01000006.1"/>
</dbReference>
<dbReference type="Proteomes" id="UP000198921">
    <property type="component" value="Unassembled WGS sequence"/>
</dbReference>
<dbReference type="EMBL" id="FNOT01000006">
    <property type="protein sequence ID" value="SDY33103.1"/>
    <property type="molecule type" value="Genomic_DNA"/>
</dbReference>
<keyword evidence="4 6" id="KW-0378">Hydrolase</keyword>
<dbReference type="SUPFAM" id="SSF88723">
    <property type="entry name" value="PIN domain-like"/>
    <property type="match status" value="1"/>
</dbReference>
<dbReference type="GO" id="GO:0090729">
    <property type="term" value="F:toxin activity"/>
    <property type="evidence" value="ECO:0007669"/>
    <property type="project" value="UniProtKB-KW"/>
</dbReference>
<evidence type="ECO:0000256" key="6">
    <source>
        <dbReference type="HAMAP-Rule" id="MF_00265"/>
    </source>
</evidence>
<sequence length="149" mass="15932">MTVFADSSALVKLYADEPGHERVRELPTLVVAQLARVEVPSAIWRKQRLGELHLDAARLLTSAFEADWSGTEAEPPRFSAVTATVAVLESAARLCAVHGLRAYDAVQLACASAARDAVPECRTFAAFDRQLRAAAAAEGFDLLPASLLG</sequence>
<dbReference type="GO" id="GO:0004540">
    <property type="term" value="F:RNA nuclease activity"/>
    <property type="evidence" value="ECO:0007669"/>
    <property type="project" value="InterPro"/>
</dbReference>
<evidence type="ECO:0000256" key="1">
    <source>
        <dbReference type="ARBA" id="ARBA00022649"/>
    </source>
</evidence>
<dbReference type="HAMAP" id="MF_00265">
    <property type="entry name" value="VapC_Nob1"/>
    <property type="match status" value="1"/>
</dbReference>
<evidence type="ECO:0000259" key="7">
    <source>
        <dbReference type="Pfam" id="PF01850"/>
    </source>
</evidence>
<dbReference type="EC" id="3.1.-.-" evidence="6"/>
<dbReference type="STRING" id="1137993.SAMN05660209_02585"/>
<comment type="similarity">
    <text evidence="6">Belongs to the PINc/VapC protein family.</text>
</comment>
<dbReference type="Gene3D" id="3.40.50.1010">
    <property type="entry name" value="5'-nuclease"/>
    <property type="match status" value="1"/>
</dbReference>
<feature type="binding site" evidence="6">
    <location>
        <position position="104"/>
    </location>
    <ligand>
        <name>Mg(2+)</name>
        <dbReference type="ChEBI" id="CHEBI:18420"/>
    </ligand>
</feature>
<protein>
    <recommendedName>
        <fullName evidence="6">Ribonuclease VapC</fullName>
        <shortName evidence="6">RNase VapC</shortName>
        <ecNumber evidence="6">3.1.-.-</ecNumber>
    </recommendedName>
    <alternativeName>
        <fullName evidence="6">Toxin VapC</fullName>
    </alternativeName>
</protein>
<comment type="cofactor">
    <cofactor evidence="6">
        <name>Mg(2+)</name>
        <dbReference type="ChEBI" id="CHEBI:18420"/>
    </cofactor>
</comment>
<name>A0A1H3IZC4_9ACTN</name>
<keyword evidence="6" id="KW-0800">Toxin</keyword>
<gene>
    <name evidence="6" type="primary">vapC</name>
    <name evidence="8" type="ORF">SAMN05660209_02585</name>
</gene>
<dbReference type="InterPro" id="IPR029060">
    <property type="entry name" value="PIN-like_dom_sf"/>
</dbReference>
<dbReference type="CDD" id="cd09874">
    <property type="entry name" value="PIN_MT3492-like"/>
    <property type="match status" value="1"/>
</dbReference>
<evidence type="ECO:0000256" key="2">
    <source>
        <dbReference type="ARBA" id="ARBA00022722"/>
    </source>
</evidence>
<keyword evidence="5 6" id="KW-0460">Magnesium</keyword>
<evidence type="ECO:0000256" key="5">
    <source>
        <dbReference type="ARBA" id="ARBA00022842"/>
    </source>
</evidence>
<evidence type="ECO:0000313" key="8">
    <source>
        <dbReference type="EMBL" id="SDY33103.1"/>
    </source>
</evidence>
<comment type="function">
    <text evidence="6">Toxic component of a toxin-antitoxin (TA) system. An RNase.</text>
</comment>
<dbReference type="AlphaFoldDB" id="A0A1H3IZC4"/>
<dbReference type="GO" id="GO:0016787">
    <property type="term" value="F:hydrolase activity"/>
    <property type="evidence" value="ECO:0007669"/>
    <property type="project" value="UniProtKB-KW"/>
</dbReference>
<dbReference type="GO" id="GO:0000287">
    <property type="term" value="F:magnesium ion binding"/>
    <property type="evidence" value="ECO:0007669"/>
    <property type="project" value="UniProtKB-UniRule"/>
</dbReference>
<feature type="binding site" evidence="6">
    <location>
        <position position="6"/>
    </location>
    <ligand>
        <name>Mg(2+)</name>
        <dbReference type="ChEBI" id="CHEBI:18420"/>
    </ligand>
</feature>
<organism evidence="8 9">
    <name type="scientific">Geodermatophilus africanus</name>
    <dbReference type="NCBI Taxonomy" id="1137993"/>
    <lineage>
        <taxon>Bacteria</taxon>
        <taxon>Bacillati</taxon>
        <taxon>Actinomycetota</taxon>
        <taxon>Actinomycetes</taxon>
        <taxon>Geodermatophilales</taxon>
        <taxon>Geodermatophilaceae</taxon>
        <taxon>Geodermatophilus</taxon>
    </lineage>
</organism>